<reference evidence="1" key="2">
    <citation type="submission" date="2021-04" db="EMBL/GenBank/DDBJ databases">
        <authorList>
            <person name="Liu J."/>
        </authorList>
    </citation>
    <scope>NUCLEOTIDE SEQUENCE</scope>
    <source>
        <strain evidence="1">BAD-6</strain>
    </source>
</reference>
<reference evidence="1" key="1">
    <citation type="submission" date="2021-04" db="EMBL/GenBank/DDBJ databases">
        <title>Sinoanaerobacter chloroacetimidivorans sp. nov., an obligate anaerobic bacterium isolated from anaerobic sludge.</title>
        <authorList>
            <person name="Bao Y."/>
        </authorList>
    </citation>
    <scope>NUCLEOTIDE SEQUENCE</scope>
    <source>
        <strain evidence="1">BAD-6</strain>
    </source>
</reference>
<organism evidence="1 2">
    <name type="scientific">Sinanaerobacter chloroacetimidivorans</name>
    <dbReference type="NCBI Taxonomy" id="2818044"/>
    <lineage>
        <taxon>Bacteria</taxon>
        <taxon>Bacillati</taxon>
        <taxon>Bacillota</taxon>
        <taxon>Clostridia</taxon>
        <taxon>Peptostreptococcales</taxon>
        <taxon>Anaerovoracaceae</taxon>
        <taxon>Sinanaerobacter</taxon>
    </lineage>
</organism>
<evidence type="ECO:0000313" key="2">
    <source>
        <dbReference type="Proteomes" id="UP000675664"/>
    </source>
</evidence>
<protein>
    <submittedName>
        <fullName evidence="1">Uncharacterized protein</fullName>
    </submittedName>
</protein>
<evidence type="ECO:0000313" key="1">
    <source>
        <dbReference type="EMBL" id="MBR0597634.1"/>
    </source>
</evidence>
<keyword evidence="2" id="KW-1185">Reference proteome</keyword>
<dbReference type="AlphaFoldDB" id="A0A8J7VZL6"/>
<sequence length="94" mass="10865">MEINNKMLMELASQVGLENSNANKAKRAADLADKYKGKSDQELLNEILKLKHSMKNDRAQFDKQMKAIKSLRLMMNDEQKARLDKVIRLLESDE</sequence>
<comment type="caution">
    <text evidence="1">The sequence shown here is derived from an EMBL/GenBank/DDBJ whole genome shotgun (WGS) entry which is preliminary data.</text>
</comment>
<dbReference type="Proteomes" id="UP000675664">
    <property type="component" value="Unassembled WGS sequence"/>
</dbReference>
<proteinExistence type="predicted"/>
<accession>A0A8J7VZL6</accession>
<dbReference type="EMBL" id="JAGSND010000003">
    <property type="protein sequence ID" value="MBR0597634.1"/>
    <property type="molecule type" value="Genomic_DNA"/>
</dbReference>
<dbReference type="RefSeq" id="WP_227017761.1">
    <property type="nucleotide sequence ID" value="NZ_JAGSND010000003.1"/>
</dbReference>
<gene>
    <name evidence="1" type="ORF">KCX82_07110</name>
</gene>
<name>A0A8J7VZL6_9FIRM</name>